<dbReference type="SMART" id="SM00184">
    <property type="entry name" value="RING"/>
    <property type="match status" value="1"/>
</dbReference>
<dbReference type="OMA" id="ICADCIC"/>
<dbReference type="eggNOG" id="ENOG502TI0Z">
    <property type="taxonomic scope" value="Eukaryota"/>
</dbReference>
<dbReference type="Proteomes" id="UP000008068">
    <property type="component" value="Unassembled WGS sequence"/>
</dbReference>
<keyword evidence="2 4" id="KW-0863">Zinc-finger</keyword>
<evidence type="ECO:0000256" key="2">
    <source>
        <dbReference type="ARBA" id="ARBA00022771"/>
    </source>
</evidence>
<gene>
    <name evidence="6" type="ORF">CAEBREN_02152</name>
</gene>
<dbReference type="InParanoid" id="G0NSG4"/>
<proteinExistence type="predicted"/>
<evidence type="ECO:0000313" key="6">
    <source>
        <dbReference type="EMBL" id="EGT36802.1"/>
    </source>
</evidence>
<keyword evidence="7" id="KW-1185">Reference proteome</keyword>
<dbReference type="PROSITE" id="PS50089">
    <property type="entry name" value="ZF_RING_2"/>
    <property type="match status" value="1"/>
</dbReference>
<feature type="domain" description="RING-type" evidence="5">
    <location>
        <begin position="9"/>
        <end position="49"/>
    </location>
</feature>
<accession>G0NSG4</accession>
<dbReference type="InterPro" id="IPR001841">
    <property type="entry name" value="Znf_RING"/>
</dbReference>
<keyword evidence="3" id="KW-0862">Zinc</keyword>
<name>G0NSG4_CAEBE</name>
<dbReference type="OrthoDB" id="5877120at2759"/>
<evidence type="ECO:0000256" key="1">
    <source>
        <dbReference type="ARBA" id="ARBA00022723"/>
    </source>
</evidence>
<dbReference type="EMBL" id="GL379938">
    <property type="protein sequence ID" value="EGT36802.1"/>
    <property type="molecule type" value="Genomic_DNA"/>
</dbReference>
<dbReference type="FunCoup" id="G0NSG4">
    <property type="interactions" value="3"/>
</dbReference>
<evidence type="ECO:0000313" key="7">
    <source>
        <dbReference type="Proteomes" id="UP000008068"/>
    </source>
</evidence>
<organism evidence="7">
    <name type="scientific">Caenorhabditis brenneri</name>
    <name type="common">Nematode worm</name>
    <dbReference type="NCBI Taxonomy" id="135651"/>
    <lineage>
        <taxon>Eukaryota</taxon>
        <taxon>Metazoa</taxon>
        <taxon>Ecdysozoa</taxon>
        <taxon>Nematoda</taxon>
        <taxon>Chromadorea</taxon>
        <taxon>Rhabditida</taxon>
        <taxon>Rhabditina</taxon>
        <taxon>Rhabditomorpha</taxon>
        <taxon>Rhabditoidea</taxon>
        <taxon>Rhabditidae</taxon>
        <taxon>Peloderinae</taxon>
        <taxon>Caenorhabditis</taxon>
    </lineage>
</organism>
<dbReference type="SUPFAM" id="SSF57850">
    <property type="entry name" value="RING/U-box"/>
    <property type="match status" value="1"/>
</dbReference>
<evidence type="ECO:0000256" key="4">
    <source>
        <dbReference type="PROSITE-ProRule" id="PRU00175"/>
    </source>
</evidence>
<evidence type="ECO:0000259" key="5">
    <source>
        <dbReference type="PROSITE" id="PS50089"/>
    </source>
</evidence>
<evidence type="ECO:0000256" key="3">
    <source>
        <dbReference type="ARBA" id="ARBA00022833"/>
    </source>
</evidence>
<protein>
    <recommendedName>
        <fullName evidence="5">RING-type domain-containing protein</fullName>
    </recommendedName>
</protein>
<dbReference type="InterPro" id="IPR017907">
    <property type="entry name" value="Znf_RING_CS"/>
</dbReference>
<dbReference type="AlphaFoldDB" id="G0NSG4"/>
<keyword evidence="1" id="KW-0479">Metal-binding</keyword>
<dbReference type="Gene3D" id="3.30.40.10">
    <property type="entry name" value="Zinc/RING finger domain, C3HC4 (zinc finger)"/>
    <property type="match status" value="1"/>
</dbReference>
<dbReference type="GO" id="GO:0008270">
    <property type="term" value="F:zinc ion binding"/>
    <property type="evidence" value="ECO:0007669"/>
    <property type="project" value="UniProtKB-KW"/>
</dbReference>
<dbReference type="Pfam" id="PF13445">
    <property type="entry name" value="zf-RING_UBOX"/>
    <property type="match status" value="1"/>
</dbReference>
<dbReference type="HOGENOM" id="CLU_043864_0_0_1"/>
<dbReference type="InterPro" id="IPR027370">
    <property type="entry name" value="Znf-RING_euk"/>
</dbReference>
<sequence length="490" mass="56952">MSLVASLFCPLCEDPYDELNKRPRYGKCGHTVCHTCIESSGTIKCPLCRVENAFTDAVCNFQFKEILQTFKQLTIEKLQQLASNPRERSIGKCNSPGCDATQKLRMCVTCGETSGLFQKHLNGKLQILERKKLVFLSKAVLFCSDCVADGLPDHPEHAFLPFSKIDVIEVDLEFWYYILHAVLMDKKMKKEQYNWFSTNPDLFIRIVLGFKREAISFEALMKSDRFPMILEQFRFSRQKLVDIYSIPELAEAKQKSVEMARKVMNRIEKVLERQLWMKREELKHFVEGFKIMKISADDPVWKAFMDEVTIISNQFNSFKITNLTNSEAAHIDMEVDAKMAEAIQKLGLPDDVAPKKFLMFKALCNILQNASDDIVRLQKKTLEEVDRCQEFFNDRIRKLESIINKEEEKLTLNLVLYELTEKSFSVDKVLLDILEANCDFCEGQLLCERYFTLTYDSDPNEWIYTLELQKRFLNDDDSLPTTLFSHSLFC</sequence>
<dbReference type="PROSITE" id="PS00518">
    <property type="entry name" value="ZF_RING_1"/>
    <property type="match status" value="1"/>
</dbReference>
<dbReference type="InterPro" id="IPR013083">
    <property type="entry name" value="Znf_RING/FYVE/PHD"/>
</dbReference>
<reference evidence="7" key="1">
    <citation type="submission" date="2011-07" db="EMBL/GenBank/DDBJ databases">
        <authorList>
            <consortium name="Caenorhabditis brenneri Sequencing and Analysis Consortium"/>
            <person name="Wilson R.K."/>
        </authorList>
    </citation>
    <scope>NUCLEOTIDE SEQUENCE [LARGE SCALE GENOMIC DNA]</scope>
    <source>
        <strain evidence="7">PB2801</strain>
    </source>
</reference>